<evidence type="ECO:0000313" key="2">
    <source>
        <dbReference type="Proteomes" id="UP000288805"/>
    </source>
</evidence>
<evidence type="ECO:0008006" key="3">
    <source>
        <dbReference type="Google" id="ProtNLM"/>
    </source>
</evidence>
<dbReference type="EMBL" id="QGNW01000852">
    <property type="protein sequence ID" value="RVW60551.1"/>
    <property type="molecule type" value="Genomic_DNA"/>
</dbReference>
<dbReference type="AlphaFoldDB" id="A0A438FKQ1"/>
<organism evidence="1 2">
    <name type="scientific">Vitis vinifera</name>
    <name type="common">Grape</name>
    <dbReference type="NCBI Taxonomy" id="29760"/>
    <lineage>
        <taxon>Eukaryota</taxon>
        <taxon>Viridiplantae</taxon>
        <taxon>Streptophyta</taxon>
        <taxon>Embryophyta</taxon>
        <taxon>Tracheophyta</taxon>
        <taxon>Spermatophyta</taxon>
        <taxon>Magnoliopsida</taxon>
        <taxon>eudicotyledons</taxon>
        <taxon>Gunneridae</taxon>
        <taxon>Pentapetalae</taxon>
        <taxon>rosids</taxon>
        <taxon>Vitales</taxon>
        <taxon>Vitaceae</taxon>
        <taxon>Viteae</taxon>
        <taxon>Vitis</taxon>
    </lineage>
</organism>
<comment type="caution">
    <text evidence="1">The sequence shown here is derived from an EMBL/GenBank/DDBJ whole genome shotgun (WGS) entry which is preliminary data.</text>
</comment>
<evidence type="ECO:0000313" key="1">
    <source>
        <dbReference type="EMBL" id="RVW60551.1"/>
    </source>
</evidence>
<sequence>MYPTGDSTQLICQLLSKKDYQEAIQNHNWKKAMDEEMLTLLTRGTWDLVPLLEGVRPVARRQGETHLVCKLQKAIYGLKQSPRACSSGIVVLIVYVDDILLSGSNVTGIEETKKFLEQQFVTRGLLGAKPADPMEPNLNLWKEDEDFEDSA</sequence>
<gene>
    <name evidence="1" type="ORF">CK203_061459</name>
</gene>
<reference evidence="1 2" key="1">
    <citation type="journal article" date="2018" name="PLoS Genet.">
        <title>Population sequencing reveals clonal diversity and ancestral inbreeding in the grapevine cultivar Chardonnay.</title>
        <authorList>
            <person name="Roach M.J."/>
            <person name="Johnson D.L."/>
            <person name="Bohlmann J."/>
            <person name="van Vuuren H.J."/>
            <person name="Jones S.J."/>
            <person name="Pretorius I.S."/>
            <person name="Schmidt S.A."/>
            <person name="Borneman A.R."/>
        </authorList>
    </citation>
    <scope>NUCLEOTIDE SEQUENCE [LARGE SCALE GENOMIC DNA]</scope>
    <source>
        <strain evidence="2">cv. Chardonnay</strain>
        <tissue evidence="1">Leaf</tissue>
    </source>
</reference>
<proteinExistence type="predicted"/>
<dbReference type="InterPro" id="IPR043502">
    <property type="entry name" value="DNA/RNA_pol_sf"/>
</dbReference>
<protein>
    <recommendedName>
        <fullName evidence="3">Reverse transcriptase Ty1/copia-type domain-containing protein</fullName>
    </recommendedName>
</protein>
<accession>A0A438FKQ1</accession>
<dbReference type="Proteomes" id="UP000288805">
    <property type="component" value="Unassembled WGS sequence"/>
</dbReference>
<name>A0A438FKQ1_VITVI</name>
<dbReference type="SUPFAM" id="SSF56672">
    <property type="entry name" value="DNA/RNA polymerases"/>
    <property type="match status" value="1"/>
</dbReference>